<dbReference type="GeneID" id="59148377"/>
<dbReference type="AlphaFoldDB" id="A0A7L9FH28"/>
<dbReference type="Proteomes" id="UP000594121">
    <property type="component" value="Chromosome"/>
</dbReference>
<dbReference type="EMBL" id="CP062310">
    <property type="protein sequence ID" value="QOJ79027.1"/>
    <property type="molecule type" value="Genomic_DNA"/>
</dbReference>
<sequence length="179" mass="20515">MQSSEIGRIQPRELRVKVPAAILVGENISFYSYQYSLVVHLIDTLKTVAVYYNTGIRTSEKLSLMCNLASKPRGKYVYFRLRAVENTWSVVLEENGTILECQAEEPIYEDELERKYFQKGSEKSVLTASDVKKLLHGVVEDEVLKLLNYSPAWVLERSNCHQTTVLKIHSGRIRVYLAV</sequence>
<organism evidence="1 2">
    <name type="scientific">Infirmifilum lucidum</name>
    <dbReference type="NCBI Taxonomy" id="2776706"/>
    <lineage>
        <taxon>Archaea</taxon>
        <taxon>Thermoproteota</taxon>
        <taxon>Thermoprotei</taxon>
        <taxon>Thermofilales</taxon>
        <taxon>Thermofilaceae</taxon>
        <taxon>Infirmifilum</taxon>
    </lineage>
</organism>
<dbReference type="RefSeq" id="WP_192818999.1">
    <property type="nucleotide sequence ID" value="NZ_CP062310.1"/>
</dbReference>
<dbReference type="InParanoid" id="A0A7L9FH28"/>
<evidence type="ECO:0000313" key="1">
    <source>
        <dbReference type="EMBL" id="QOJ79027.1"/>
    </source>
</evidence>
<proteinExistence type="predicted"/>
<accession>A0A7L9FH28</accession>
<dbReference type="KEGG" id="thel:IG193_00735"/>
<gene>
    <name evidence="1" type="ORF">IG193_00735</name>
</gene>
<keyword evidence="2" id="KW-1185">Reference proteome</keyword>
<protein>
    <submittedName>
        <fullName evidence="1">Uncharacterized protein</fullName>
    </submittedName>
</protein>
<reference evidence="1 2" key="1">
    <citation type="submission" date="2020-10" db="EMBL/GenBank/DDBJ databases">
        <title>Thermofilum lucidum 3507LT sp. nov. a novel member of Thermofilaceae family isolated from Chile hot spring, and proposal of description order Thermofilales.</title>
        <authorList>
            <person name="Zayulina K.S."/>
            <person name="Elcheninov A.G."/>
            <person name="Toshchakov S.V."/>
            <person name="Kublanov I.V."/>
        </authorList>
    </citation>
    <scope>NUCLEOTIDE SEQUENCE [LARGE SCALE GENOMIC DNA]</scope>
    <source>
        <strain evidence="1 2">3507LT</strain>
    </source>
</reference>
<evidence type="ECO:0000313" key="2">
    <source>
        <dbReference type="Proteomes" id="UP000594121"/>
    </source>
</evidence>
<name>A0A7L9FH28_9CREN</name>